<dbReference type="InterPro" id="IPR036291">
    <property type="entry name" value="NAD(P)-bd_dom_sf"/>
</dbReference>
<evidence type="ECO:0000313" key="4">
    <source>
        <dbReference type="Proteomes" id="UP001500051"/>
    </source>
</evidence>
<keyword evidence="4" id="KW-1185">Reference proteome</keyword>
<dbReference type="EMBL" id="BAAAYX010000004">
    <property type="protein sequence ID" value="GAA3702397.1"/>
    <property type="molecule type" value="Genomic_DNA"/>
</dbReference>
<dbReference type="RefSeq" id="WP_344812115.1">
    <property type="nucleotide sequence ID" value="NZ_BAAAYX010000004.1"/>
</dbReference>
<dbReference type="SMART" id="SM00822">
    <property type="entry name" value="PKS_KR"/>
    <property type="match status" value="1"/>
</dbReference>
<dbReference type="PANTHER" id="PTHR43157:SF31">
    <property type="entry name" value="PHOSPHATIDYLINOSITOL-GLYCAN BIOSYNTHESIS CLASS F PROTEIN"/>
    <property type="match status" value="1"/>
</dbReference>
<keyword evidence="1" id="KW-0560">Oxidoreductase</keyword>
<dbReference type="PRINTS" id="PR00081">
    <property type="entry name" value="GDHRDH"/>
</dbReference>
<accession>A0ABP7DCF8</accession>
<dbReference type="SUPFAM" id="SSF51735">
    <property type="entry name" value="NAD(P)-binding Rossmann-fold domains"/>
    <property type="match status" value="1"/>
</dbReference>
<comment type="caution">
    <text evidence="3">The sequence shown here is derived from an EMBL/GenBank/DDBJ whole genome shotgun (WGS) entry which is preliminary data.</text>
</comment>
<dbReference type="Proteomes" id="UP001500051">
    <property type="component" value="Unassembled WGS sequence"/>
</dbReference>
<feature type="domain" description="Ketoreductase" evidence="2">
    <location>
        <begin position="15"/>
        <end position="151"/>
    </location>
</feature>
<proteinExistence type="predicted"/>
<dbReference type="Pfam" id="PF00106">
    <property type="entry name" value="adh_short"/>
    <property type="match status" value="1"/>
</dbReference>
<dbReference type="PANTHER" id="PTHR43157">
    <property type="entry name" value="PHOSPHATIDYLINOSITOL-GLYCAN BIOSYNTHESIS CLASS F PROTEIN-RELATED"/>
    <property type="match status" value="1"/>
</dbReference>
<evidence type="ECO:0000313" key="3">
    <source>
        <dbReference type="EMBL" id="GAA3702397.1"/>
    </source>
</evidence>
<dbReference type="NCBIfam" id="NF004846">
    <property type="entry name" value="PRK06197.1"/>
    <property type="match status" value="1"/>
</dbReference>
<protein>
    <submittedName>
        <fullName evidence="3">Oxidoreductase</fullName>
    </submittedName>
</protein>
<dbReference type="InterPro" id="IPR002347">
    <property type="entry name" value="SDR_fam"/>
</dbReference>
<name>A0ABP7DCF8_9ACTN</name>
<organism evidence="3 4">
    <name type="scientific">Microlunatus aurantiacus</name>
    <dbReference type="NCBI Taxonomy" id="446786"/>
    <lineage>
        <taxon>Bacteria</taxon>
        <taxon>Bacillati</taxon>
        <taxon>Actinomycetota</taxon>
        <taxon>Actinomycetes</taxon>
        <taxon>Propionibacteriales</taxon>
        <taxon>Propionibacteriaceae</taxon>
        <taxon>Microlunatus</taxon>
    </lineage>
</organism>
<evidence type="ECO:0000259" key="2">
    <source>
        <dbReference type="SMART" id="SM00822"/>
    </source>
</evidence>
<gene>
    <name evidence="3" type="ORF">GCM10022204_19310</name>
</gene>
<dbReference type="Gene3D" id="3.40.50.720">
    <property type="entry name" value="NAD(P)-binding Rossmann-like Domain"/>
    <property type="match status" value="1"/>
</dbReference>
<reference evidence="4" key="1">
    <citation type="journal article" date="2019" name="Int. J. Syst. Evol. Microbiol.">
        <title>The Global Catalogue of Microorganisms (GCM) 10K type strain sequencing project: providing services to taxonomists for standard genome sequencing and annotation.</title>
        <authorList>
            <consortium name="The Broad Institute Genomics Platform"/>
            <consortium name="The Broad Institute Genome Sequencing Center for Infectious Disease"/>
            <person name="Wu L."/>
            <person name="Ma J."/>
        </authorList>
    </citation>
    <scope>NUCLEOTIDE SEQUENCE [LARGE SCALE GENOMIC DNA]</scope>
    <source>
        <strain evidence="4">JCM 16548</strain>
    </source>
</reference>
<dbReference type="InterPro" id="IPR057326">
    <property type="entry name" value="KR_dom"/>
</dbReference>
<evidence type="ECO:0000256" key="1">
    <source>
        <dbReference type="ARBA" id="ARBA00023002"/>
    </source>
</evidence>
<sequence>MTSARRTFLPDLTGRTVIVTGATSGVGRATADALVGAGARVVLAVRNQAKGDAVATELRAGRTGAAVEVRVLDLADLSSVRAFAAAWTEPVDVLLNNAGVMATTRAQTADGFELQLGTNHLGHFLLTTLLLPQVTDRVVTVSSDAHRFGHLDLTDPQWERRRYRAFGAYGQSKLANLLFTLELDRRLRSSGRRALAVHPGWVRSDLGLGQHGSVAARLSQGLGSVFGQTAEDGARSSLTAVVGDLPGGSYVGPDGLGANRGVPTLLGRSRAAADAALATRLWSLSEQLTGQRTED</sequence>
<dbReference type="CDD" id="cd05327">
    <property type="entry name" value="retinol-DH_like_SDR_c_like"/>
    <property type="match status" value="1"/>
</dbReference>